<protein>
    <submittedName>
        <fullName evidence="4">Integrator complex subunit 5 C-terminal domain-containing protein</fullName>
    </submittedName>
</protein>
<accession>A0A915KTZ9</accession>
<dbReference type="InterPro" id="IPR029444">
    <property type="entry name" value="INTS5_C"/>
</dbReference>
<feature type="domain" description="Integrator complex subunit 5 C-terminal" evidence="2">
    <location>
        <begin position="87"/>
        <end position="269"/>
    </location>
</feature>
<dbReference type="WBParaSite" id="nRc.2.0.1.t41068-RA">
    <property type="protein sequence ID" value="nRc.2.0.1.t41068-RA"/>
    <property type="gene ID" value="nRc.2.0.1.g41068"/>
</dbReference>
<dbReference type="Pfam" id="PF14838">
    <property type="entry name" value="INTS5_C"/>
    <property type="match status" value="1"/>
</dbReference>
<dbReference type="Proteomes" id="UP000887565">
    <property type="component" value="Unplaced"/>
</dbReference>
<evidence type="ECO:0000259" key="2">
    <source>
        <dbReference type="Pfam" id="PF14838"/>
    </source>
</evidence>
<keyword evidence="1" id="KW-1133">Transmembrane helix</keyword>
<sequence length="278" mass="31198">MVTPIRTLTNNGTAPVPSKSKLSKTIGRINEANIDNFDFKKVLKKADSEKCSLARQAITPTVFPAIAIINIISLLNDHDNINFTVDQLTKCRFYFKLVCLLCLIGGIEKATLVLAVILFKAKDSKQLALFVDFCCILSPFMPKLAHQLITNMCHLFDSIRNSTAEKTKVWTYNLLTLLEWETSANGNDCIFLNLSRAISENYHNFVVQIYACSFEASSKDDLGTLSYLLNILFKIGPPIRLSLTETYRIVTSCVRLLLVNISMTDMGNLFCMDNIQCT</sequence>
<dbReference type="AlphaFoldDB" id="A0A915KTZ9"/>
<evidence type="ECO:0000256" key="1">
    <source>
        <dbReference type="SAM" id="Phobius"/>
    </source>
</evidence>
<keyword evidence="1" id="KW-0472">Membrane</keyword>
<organism evidence="3 4">
    <name type="scientific">Romanomermis culicivorax</name>
    <name type="common">Nematode worm</name>
    <dbReference type="NCBI Taxonomy" id="13658"/>
    <lineage>
        <taxon>Eukaryota</taxon>
        <taxon>Metazoa</taxon>
        <taxon>Ecdysozoa</taxon>
        <taxon>Nematoda</taxon>
        <taxon>Enoplea</taxon>
        <taxon>Dorylaimia</taxon>
        <taxon>Mermithida</taxon>
        <taxon>Mermithoidea</taxon>
        <taxon>Mermithidae</taxon>
        <taxon>Romanomermis</taxon>
    </lineage>
</organism>
<evidence type="ECO:0000313" key="4">
    <source>
        <dbReference type="WBParaSite" id="nRc.2.0.1.t41068-RA"/>
    </source>
</evidence>
<proteinExistence type="predicted"/>
<feature type="transmembrane region" description="Helical" evidence="1">
    <location>
        <begin position="93"/>
        <end position="119"/>
    </location>
</feature>
<keyword evidence="1" id="KW-0812">Transmembrane</keyword>
<evidence type="ECO:0000313" key="3">
    <source>
        <dbReference type="Proteomes" id="UP000887565"/>
    </source>
</evidence>
<name>A0A915KTZ9_ROMCU</name>
<reference evidence="4" key="1">
    <citation type="submission" date="2022-11" db="UniProtKB">
        <authorList>
            <consortium name="WormBaseParasite"/>
        </authorList>
    </citation>
    <scope>IDENTIFICATION</scope>
</reference>
<keyword evidence="3" id="KW-1185">Reference proteome</keyword>